<dbReference type="FunFam" id="3.40.50.720:FF:000240">
    <property type="entry name" value="SDR family oxidoreductase"/>
    <property type="match status" value="1"/>
</dbReference>
<dbReference type="KEGG" id="smaz:LH19_13705"/>
<keyword evidence="4" id="KW-1185">Reference proteome</keyword>
<comment type="similarity">
    <text evidence="1">Belongs to the short-chain dehydrogenases/reductases (SDR) family.</text>
</comment>
<dbReference type="GO" id="GO:0005975">
    <property type="term" value="P:carbohydrate metabolic process"/>
    <property type="evidence" value="ECO:0007669"/>
    <property type="project" value="UniProtKB-ARBA"/>
</dbReference>
<accession>A0AAC9AUM3</accession>
<evidence type="ECO:0000313" key="3">
    <source>
        <dbReference type="EMBL" id="AMU88637.1"/>
    </source>
</evidence>
<dbReference type="PRINTS" id="PR00081">
    <property type="entry name" value="GDHRDH"/>
</dbReference>
<dbReference type="NCBIfam" id="NF005559">
    <property type="entry name" value="PRK07231.1"/>
    <property type="match status" value="1"/>
</dbReference>
<dbReference type="PROSITE" id="PS00061">
    <property type="entry name" value="ADH_SHORT"/>
    <property type="match status" value="1"/>
</dbReference>
<organism evidence="3 4">
    <name type="scientific">Sphingopyxis macrogoltabida</name>
    <name type="common">Sphingomonas macrogoltabidus</name>
    <dbReference type="NCBI Taxonomy" id="33050"/>
    <lineage>
        <taxon>Bacteria</taxon>
        <taxon>Pseudomonadati</taxon>
        <taxon>Pseudomonadota</taxon>
        <taxon>Alphaproteobacteria</taxon>
        <taxon>Sphingomonadales</taxon>
        <taxon>Sphingomonadaceae</taxon>
        <taxon>Sphingopyxis</taxon>
    </lineage>
</organism>
<keyword evidence="2" id="KW-0560">Oxidoreductase</keyword>
<dbReference type="Proteomes" id="UP000076088">
    <property type="component" value="Chromosome"/>
</dbReference>
<name>A0AAC9AUM3_SPHMC</name>
<reference evidence="4" key="1">
    <citation type="submission" date="2015-11" db="EMBL/GenBank/DDBJ databases">
        <title>Complete genome sequence of a polyethylene-glycol degrader Sphingopyxis macrogoltabida 203N (NBRC 111659).</title>
        <authorList>
            <person name="Yoshiyuki O."/>
            <person name="Shouta N."/>
            <person name="Nagata Y."/>
            <person name="Numata M."/>
            <person name="Tsuchikane K."/>
            <person name="Hosoyama A."/>
            <person name="Yamazoe A."/>
            <person name="Tsuda M."/>
            <person name="Fujita N."/>
            <person name="Kawai F."/>
        </authorList>
    </citation>
    <scope>NUCLEOTIDE SEQUENCE [LARGE SCALE GENOMIC DNA]</scope>
    <source>
        <strain evidence="4">203N</strain>
    </source>
</reference>
<dbReference type="PANTHER" id="PTHR42760:SF115">
    <property type="entry name" value="3-OXOACYL-[ACYL-CARRIER-PROTEIN] REDUCTASE FABG"/>
    <property type="match status" value="1"/>
</dbReference>
<dbReference type="InterPro" id="IPR020904">
    <property type="entry name" value="Sc_DH/Rdtase_CS"/>
</dbReference>
<evidence type="ECO:0000256" key="1">
    <source>
        <dbReference type="ARBA" id="ARBA00006484"/>
    </source>
</evidence>
<dbReference type="AlphaFoldDB" id="A0AAC9AUM3"/>
<dbReference type="InterPro" id="IPR036291">
    <property type="entry name" value="NAD(P)-bd_dom_sf"/>
</dbReference>
<gene>
    <name evidence="3" type="ORF">ATM17_06220</name>
</gene>
<protein>
    <submittedName>
        <fullName evidence="3">3-oxoacyl-ACP reductase</fullName>
    </submittedName>
</protein>
<dbReference type="Gene3D" id="3.40.50.720">
    <property type="entry name" value="NAD(P)-binding Rossmann-like Domain"/>
    <property type="match status" value="1"/>
</dbReference>
<reference evidence="3 4" key="2">
    <citation type="journal article" date="2016" name="Genome Announc.">
        <title>Complete Genome Sequence of Sphingopyxis macrogoltabida Strain 203N (NBRC 111659), a Polyethylene Glycol Degrader.</title>
        <authorList>
            <person name="Ohtsubo Y."/>
            <person name="Nonoyama S."/>
            <person name="Nagata Y."/>
            <person name="Numata M."/>
            <person name="Tsuchikane K."/>
            <person name="Hosoyama A."/>
            <person name="Yamazoe A."/>
            <person name="Tsuda M."/>
            <person name="Fujita N."/>
            <person name="Kawai F."/>
        </authorList>
    </citation>
    <scope>NUCLEOTIDE SEQUENCE [LARGE SCALE GENOMIC DNA]</scope>
    <source>
        <strain evidence="3 4">203N</strain>
    </source>
</reference>
<dbReference type="InterPro" id="IPR002347">
    <property type="entry name" value="SDR_fam"/>
</dbReference>
<sequence length="257" mass="27152">MYLEKLRLDGRTAFVTGGAQGIGLATAEALAEAGARVTIADRDIVALDEAVAGLAAKSYAVFAQSLDVTDSAAVDAAAQAMIERDGRIDILINNAGIARSETAAEDVADEHWRHVLDVNLNGSFWCARAFGRHMLAAGSGSIVNVGSMSGFIVNRPQPQSYYNASKAAVHQLTKSLAAEWAGRGVRVNAVAPTYIATPLNAFADKTSEMYRRWIDGTPQARLGEPEEVAAVILFLASDMASLMTGSIVLADGGYSCW</sequence>
<dbReference type="SUPFAM" id="SSF51735">
    <property type="entry name" value="NAD(P)-binding Rossmann-fold domains"/>
    <property type="match status" value="1"/>
</dbReference>
<evidence type="ECO:0000256" key="2">
    <source>
        <dbReference type="ARBA" id="ARBA00023002"/>
    </source>
</evidence>
<dbReference type="EMBL" id="CP013344">
    <property type="protein sequence ID" value="AMU88637.1"/>
    <property type="molecule type" value="Genomic_DNA"/>
</dbReference>
<dbReference type="PANTHER" id="PTHR42760">
    <property type="entry name" value="SHORT-CHAIN DEHYDROGENASES/REDUCTASES FAMILY MEMBER"/>
    <property type="match status" value="1"/>
</dbReference>
<proteinExistence type="inferred from homology"/>
<dbReference type="GO" id="GO:0016616">
    <property type="term" value="F:oxidoreductase activity, acting on the CH-OH group of donors, NAD or NADP as acceptor"/>
    <property type="evidence" value="ECO:0007669"/>
    <property type="project" value="UniProtKB-ARBA"/>
</dbReference>
<evidence type="ECO:0000313" key="4">
    <source>
        <dbReference type="Proteomes" id="UP000076088"/>
    </source>
</evidence>
<dbReference type="PRINTS" id="PR00080">
    <property type="entry name" value="SDRFAMILY"/>
</dbReference>
<dbReference type="Pfam" id="PF13561">
    <property type="entry name" value="adh_short_C2"/>
    <property type="match status" value="1"/>
</dbReference>
<dbReference type="RefSeq" id="WP_054728776.1">
    <property type="nucleotide sequence ID" value="NZ_CP009429.1"/>
</dbReference>